<dbReference type="AlphaFoldDB" id="A0A418VU27"/>
<evidence type="ECO:0000313" key="12">
    <source>
        <dbReference type="Proteomes" id="UP000284605"/>
    </source>
</evidence>
<dbReference type="InterPro" id="IPR000531">
    <property type="entry name" value="Beta-barrel_TonB"/>
</dbReference>
<dbReference type="SUPFAM" id="SSF56935">
    <property type="entry name" value="Porins"/>
    <property type="match status" value="1"/>
</dbReference>
<proteinExistence type="inferred from homology"/>
<protein>
    <submittedName>
        <fullName evidence="11">TonB-dependent receptor</fullName>
    </submittedName>
</protein>
<dbReference type="GO" id="GO:0009279">
    <property type="term" value="C:cell outer membrane"/>
    <property type="evidence" value="ECO:0007669"/>
    <property type="project" value="UniProtKB-SubCell"/>
</dbReference>
<comment type="subcellular location">
    <subcellularLocation>
        <location evidence="1 8">Cell outer membrane</location>
        <topology evidence="1 8">Multi-pass membrane protein</topology>
    </subcellularLocation>
</comment>
<evidence type="ECO:0000256" key="3">
    <source>
        <dbReference type="ARBA" id="ARBA00022452"/>
    </source>
</evidence>
<keyword evidence="6 8" id="KW-0472">Membrane</keyword>
<sequence>MEALGHRPLDRFRLGHRHQPDGRLHPPGRQSRPRLWHPGRAGPGASVGGPAPVDRSNWYGTQLDHDDTVADIVTVRLSHRANDWLQIANDTRVGYYTRDFLPTAPSCNSTNNAANGGSNCLANLFDGNPATVPFGGLGGPSSPYYLDQWGAQNVTTATADFSVGGFKNQFIAGLDVSYEYAERTNTVNTGLGRPTTSNLLDPTSPDWSPNFIASTDRETDSTSFALFVSEQFWITDELSILAGLRWEDYKAESDLTDKFCPTQPNTVPVPPPPVGCSGYSTAPTPTTPGNYIPRTPGPTVSSLEVSEDLLDPKASVIWEPTESQTYYVSWSKSSQPATGAAAGNASTPISETQQALKPTTGETYEAGAKFGLFGDKLGLGLSVFQIERDNVKTLEGGEVVAAGQSIRSRGFEVSATGQITDKWVVQASYAYLDAEVLNFGNANPLINAAIAGKEATNAPENSASLWTTYMPFDDLTLGGGVQYRDEVVLNYSATVAGGVVTGVTENRAPYYLSFDAMASYEIGDGVVVQVNGYNLLDRDDNYAQTQNSRLVPAAGRTVIFSTQATF</sequence>
<dbReference type="GO" id="GO:0015344">
    <property type="term" value="F:siderophore uptake transmembrane transporter activity"/>
    <property type="evidence" value="ECO:0007669"/>
    <property type="project" value="TreeGrafter"/>
</dbReference>
<evidence type="ECO:0000256" key="6">
    <source>
        <dbReference type="ARBA" id="ARBA00023136"/>
    </source>
</evidence>
<dbReference type="EMBL" id="QYUK01000016">
    <property type="protein sequence ID" value="RJF80655.1"/>
    <property type="molecule type" value="Genomic_DNA"/>
</dbReference>
<evidence type="ECO:0000256" key="9">
    <source>
        <dbReference type="SAM" id="MobiDB-lite"/>
    </source>
</evidence>
<evidence type="ECO:0000259" key="10">
    <source>
        <dbReference type="Pfam" id="PF00593"/>
    </source>
</evidence>
<comment type="similarity">
    <text evidence="8">Belongs to the TonB-dependent receptor family.</text>
</comment>
<dbReference type="InterPro" id="IPR039426">
    <property type="entry name" value="TonB-dep_rcpt-like"/>
</dbReference>
<organism evidence="11 12">
    <name type="scientific">Oleomonas cavernae</name>
    <dbReference type="NCBI Taxonomy" id="2320859"/>
    <lineage>
        <taxon>Bacteria</taxon>
        <taxon>Pseudomonadati</taxon>
        <taxon>Pseudomonadota</taxon>
        <taxon>Alphaproteobacteria</taxon>
        <taxon>Acetobacterales</taxon>
        <taxon>Acetobacteraceae</taxon>
        <taxon>Oleomonas</taxon>
    </lineage>
</organism>
<evidence type="ECO:0000256" key="4">
    <source>
        <dbReference type="ARBA" id="ARBA00022692"/>
    </source>
</evidence>
<name>A0A418VU27_9PROT</name>
<dbReference type="PANTHER" id="PTHR32552:SF83">
    <property type="entry name" value="BLR3904 PROTEIN"/>
    <property type="match status" value="1"/>
</dbReference>
<keyword evidence="7 8" id="KW-0998">Cell outer membrane</keyword>
<comment type="caution">
    <text evidence="11">The sequence shown here is derived from an EMBL/GenBank/DDBJ whole genome shotgun (WGS) entry which is preliminary data.</text>
</comment>
<evidence type="ECO:0000256" key="1">
    <source>
        <dbReference type="ARBA" id="ARBA00004571"/>
    </source>
</evidence>
<evidence type="ECO:0000256" key="2">
    <source>
        <dbReference type="ARBA" id="ARBA00022448"/>
    </source>
</evidence>
<dbReference type="PROSITE" id="PS52016">
    <property type="entry name" value="TONB_DEPENDENT_REC_3"/>
    <property type="match status" value="1"/>
</dbReference>
<dbReference type="InterPro" id="IPR036942">
    <property type="entry name" value="Beta-barrel_TonB_sf"/>
</dbReference>
<dbReference type="Gene3D" id="2.40.170.20">
    <property type="entry name" value="TonB-dependent receptor, beta-barrel domain"/>
    <property type="match status" value="1"/>
</dbReference>
<reference evidence="11 12" key="1">
    <citation type="submission" date="2018-09" db="EMBL/GenBank/DDBJ databases">
        <authorList>
            <person name="Zhu H."/>
        </authorList>
    </citation>
    <scope>NUCLEOTIDE SEQUENCE [LARGE SCALE GENOMIC DNA]</scope>
    <source>
        <strain evidence="11 12">K1W22B-8</strain>
    </source>
</reference>
<keyword evidence="2 8" id="KW-0813">Transport</keyword>
<evidence type="ECO:0000256" key="7">
    <source>
        <dbReference type="ARBA" id="ARBA00023237"/>
    </source>
</evidence>
<dbReference type="PANTHER" id="PTHR32552">
    <property type="entry name" value="FERRICHROME IRON RECEPTOR-RELATED"/>
    <property type="match status" value="1"/>
</dbReference>
<accession>A0A418VU27</accession>
<feature type="region of interest" description="Disordered" evidence="9">
    <location>
        <begin position="1"/>
        <end position="59"/>
    </location>
</feature>
<evidence type="ECO:0000256" key="8">
    <source>
        <dbReference type="PROSITE-ProRule" id="PRU01360"/>
    </source>
</evidence>
<evidence type="ECO:0000313" key="11">
    <source>
        <dbReference type="EMBL" id="RJF80655.1"/>
    </source>
</evidence>
<dbReference type="Pfam" id="PF00593">
    <property type="entry name" value="TonB_dep_Rec_b-barrel"/>
    <property type="match status" value="1"/>
</dbReference>
<keyword evidence="12" id="KW-1185">Reference proteome</keyword>
<keyword evidence="3 8" id="KW-1134">Transmembrane beta strand</keyword>
<evidence type="ECO:0000256" key="5">
    <source>
        <dbReference type="ARBA" id="ARBA00023077"/>
    </source>
</evidence>
<keyword evidence="5" id="KW-0798">TonB box</keyword>
<dbReference type="Proteomes" id="UP000284605">
    <property type="component" value="Unassembled WGS sequence"/>
</dbReference>
<gene>
    <name evidence="11" type="ORF">D3874_26480</name>
</gene>
<feature type="domain" description="TonB-dependent receptor-like beta-barrel" evidence="10">
    <location>
        <begin position="48"/>
        <end position="535"/>
    </location>
</feature>
<keyword evidence="4 8" id="KW-0812">Transmembrane</keyword>
<feature type="compositionally biased region" description="Basic and acidic residues" evidence="9">
    <location>
        <begin position="1"/>
        <end position="24"/>
    </location>
</feature>
<keyword evidence="11" id="KW-0675">Receptor</keyword>